<dbReference type="PROSITE" id="PS50005">
    <property type="entry name" value="TPR"/>
    <property type="match status" value="1"/>
</dbReference>
<dbReference type="GO" id="GO:0000160">
    <property type="term" value="P:phosphorelay signal transduction system"/>
    <property type="evidence" value="ECO:0007669"/>
    <property type="project" value="InterPro"/>
</dbReference>
<feature type="domain" description="Response regulatory" evidence="3">
    <location>
        <begin position="18"/>
        <end position="137"/>
    </location>
</feature>
<dbReference type="EMBL" id="FOHZ01000001">
    <property type="protein sequence ID" value="SES71922.1"/>
    <property type="molecule type" value="Genomic_DNA"/>
</dbReference>
<dbReference type="Gene3D" id="3.40.50.2300">
    <property type="match status" value="1"/>
</dbReference>
<dbReference type="Gene3D" id="1.25.40.10">
    <property type="entry name" value="Tetratricopeptide repeat domain"/>
    <property type="match status" value="3"/>
</dbReference>
<keyword evidence="4" id="KW-0238">DNA-binding</keyword>
<dbReference type="Pfam" id="PF13181">
    <property type="entry name" value="TPR_8"/>
    <property type="match status" value="1"/>
</dbReference>
<dbReference type="SUPFAM" id="SSF52172">
    <property type="entry name" value="CheY-like"/>
    <property type="match status" value="1"/>
</dbReference>
<organism evidence="4 5">
    <name type="scientific">Marinobacter segnicrescens</name>
    <dbReference type="NCBI Taxonomy" id="430453"/>
    <lineage>
        <taxon>Bacteria</taxon>
        <taxon>Pseudomonadati</taxon>
        <taxon>Pseudomonadota</taxon>
        <taxon>Gammaproteobacteria</taxon>
        <taxon>Pseudomonadales</taxon>
        <taxon>Marinobacteraceae</taxon>
        <taxon>Marinobacter</taxon>
    </lineage>
</organism>
<protein>
    <submittedName>
        <fullName evidence="4">DNA-binding response regulator, NarL/FixJ family, contains REC and HTH domains</fullName>
    </submittedName>
</protein>
<dbReference type="RefSeq" id="WP_091848456.1">
    <property type="nucleotide sequence ID" value="NZ_FOHZ01000001.1"/>
</dbReference>
<dbReference type="PROSITE" id="PS50110">
    <property type="entry name" value="RESPONSE_REGULATORY"/>
    <property type="match status" value="1"/>
</dbReference>
<gene>
    <name evidence="4" type="ORF">SAMN04487962_101310</name>
</gene>
<proteinExistence type="predicted"/>
<dbReference type="CDD" id="cd17589">
    <property type="entry name" value="REC_TPR"/>
    <property type="match status" value="1"/>
</dbReference>
<dbReference type="GO" id="GO:0003677">
    <property type="term" value="F:DNA binding"/>
    <property type="evidence" value="ECO:0007669"/>
    <property type="project" value="UniProtKB-KW"/>
</dbReference>
<dbReference type="PANTHER" id="PTHR43228">
    <property type="entry name" value="TWO-COMPONENT RESPONSE REGULATOR"/>
    <property type="match status" value="1"/>
</dbReference>
<dbReference type="InterPro" id="IPR001789">
    <property type="entry name" value="Sig_transdc_resp-reg_receiver"/>
</dbReference>
<evidence type="ECO:0000256" key="1">
    <source>
        <dbReference type="PROSITE-ProRule" id="PRU00169"/>
    </source>
</evidence>
<dbReference type="InterPro" id="IPR052048">
    <property type="entry name" value="ST_Response_Regulator"/>
</dbReference>
<dbReference type="PANTHER" id="PTHR43228:SF1">
    <property type="entry name" value="TWO-COMPONENT RESPONSE REGULATOR ARR22"/>
    <property type="match status" value="1"/>
</dbReference>
<dbReference type="Proteomes" id="UP000198762">
    <property type="component" value="Unassembled WGS sequence"/>
</dbReference>
<dbReference type="AlphaFoldDB" id="A0A1H9YS33"/>
<sequence>MINTSGEHSFSTSIRKLRFLVVDDFENFRNSMRQMLRSLGAEKIELVHNGAAAVQRCAYDHFDVLLCNYNLGEGKSGQHVLEELRHRKLLHHSSLFLMVTAETSREMVMGAREYHPDAYLTKPINRAMLEKRLGALAERREALLPVTRAMDLEDNPEAIQQCLSLLSQYPRHRSWIYKTLAELYIQVGDYGQARKIYDDILSQRSLSWARLGKARVLLAEGHLDEAIVALQRLVEDHPDYLEAYDLLSESLKRNGKSGQAQKVLQRAAELSPNALLRQRDLAKLATQNHDIDTATDAWRRTVNLGTWSVHDNPDHHLALGRSLTDLSEGDPGGEGKEYADEAVRVLKHLERRFPEAPDIGPRTMLVRARIVAARGNRTKAMKFLEEARAALPEDKLSADAGLDLAKTLYRVGQNREAEQLLASLAQRFEGEAETIEQIENLMDEPVGLQQRLQARTLNREGIQAYEKGGLPEAARFFEQALDIVPNHAALNLNLVQIRMKQLQDGDRSVVRQHALAQCHRCFQALENLPPQHRQYRRYLAMKRKMESMNE</sequence>
<evidence type="ECO:0000313" key="5">
    <source>
        <dbReference type="Proteomes" id="UP000198762"/>
    </source>
</evidence>
<dbReference type="SUPFAM" id="SSF48452">
    <property type="entry name" value="TPR-like"/>
    <property type="match status" value="2"/>
</dbReference>
<dbReference type="InterPro" id="IPR011006">
    <property type="entry name" value="CheY-like_superfamily"/>
</dbReference>
<evidence type="ECO:0000313" key="4">
    <source>
        <dbReference type="EMBL" id="SES71922.1"/>
    </source>
</evidence>
<dbReference type="Pfam" id="PF00072">
    <property type="entry name" value="Response_reg"/>
    <property type="match status" value="1"/>
</dbReference>
<feature type="repeat" description="TPR" evidence="2">
    <location>
        <begin position="454"/>
        <end position="487"/>
    </location>
</feature>
<comment type="caution">
    <text evidence="1">Lacks conserved residue(s) required for the propagation of feature annotation.</text>
</comment>
<keyword evidence="2" id="KW-0802">TPR repeat</keyword>
<reference evidence="5" key="1">
    <citation type="submission" date="2016-10" db="EMBL/GenBank/DDBJ databases">
        <authorList>
            <person name="Varghese N."/>
            <person name="Submissions S."/>
        </authorList>
    </citation>
    <scope>NUCLEOTIDE SEQUENCE [LARGE SCALE GENOMIC DNA]</scope>
    <source>
        <strain evidence="5">CGMCC 1.6489</strain>
    </source>
</reference>
<dbReference type="InterPro" id="IPR019734">
    <property type="entry name" value="TPR_rpt"/>
</dbReference>
<dbReference type="Pfam" id="PF13432">
    <property type="entry name" value="TPR_16"/>
    <property type="match status" value="1"/>
</dbReference>
<dbReference type="InterPro" id="IPR011990">
    <property type="entry name" value="TPR-like_helical_dom_sf"/>
</dbReference>
<dbReference type="SMART" id="SM00448">
    <property type="entry name" value="REC"/>
    <property type="match status" value="1"/>
</dbReference>
<dbReference type="SMART" id="SM00028">
    <property type="entry name" value="TPR"/>
    <property type="match status" value="4"/>
</dbReference>
<evidence type="ECO:0000256" key="2">
    <source>
        <dbReference type="PROSITE-ProRule" id="PRU00339"/>
    </source>
</evidence>
<dbReference type="OrthoDB" id="7298659at2"/>
<evidence type="ECO:0000259" key="3">
    <source>
        <dbReference type="PROSITE" id="PS50110"/>
    </source>
</evidence>
<keyword evidence="5" id="KW-1185">Reference proteome</keyword>
<name>A0A1H9YS33_9GAMM</name>
<dbReference type="STRING" id="430453.SAMN04487962_101310"/>
<accession>A0A1H9YS33</accession>